<dbReference type="STRING" id="400682.A0A1X7SW40"/>
<dbReference type="eggNOG" id="KOG1649">
    <property type="taxonomic scope" value="Eukaryota"/>
</dbReference>
<accession>A0A1X7SW40</accession>
<dbReference type="OrthoDB" id="515064at2759"/>
<evidence type="ECO:0000313" key="1">
    <source>
        <dbReference type="EnsemblMetazoa" id="Aqu2.1.06197_001"/>
    </source>
</evidence>
<dbReference type="GO" id="GO:0006338">
    <property type="term" value="P:chromatin remodeling"/>
    <property type="evidence" value="ECO:0007669"/>
    <property type="project" value="InterPro"/>
</dbReference>
<name>A0A1X7SW40_AMPQE</name>
<sequence>MHEFWNFRPRLLIYNFNSIATPAFIHMRLLFKDIRYDDKNPAALYEAAAIQEVLVPIRLDIDIEGQKLRDTFTWNKSGNQLHIDNHIYVEIRSKVKLVKINGYLDSRDIFAAAIIRSHKKFN</sequence>
<organism evidence="1">
    <name type="scientific">Amphimedon queenslandica</name>
    <name type="common">Sponge</name>
    <dbReference type="NCBI Taxonomy" id="400682"/>
    <lineage>
        <taxon>Eukaryota</taxon>
        <taxon>Metazoa</taxon>
        <taxon>Porifera</taxon>
        <taxon>Demospongiae</taxon>
        <taxon>Heteroscleromorpha</taxon>
        <taxon>Haplosclerida</taxon>
        <taxon>Niphatidae</taxon>
        <taxon>Amphimedon</taxon>
    </lineage>
</organism>
<dbReference type="GO" id="GO:0000228">
    <property type="term" value="C:nuclear chromosome"/>
    <property type="evidence" value="ECO:0007669"/>
    <property type="project" value="InterPro"/>
</dbReference>
<proteinExistence type="predicted"/>
<dbReference type="EnsemblMetazoa" id="Aqu2.1.06197_001">
    <property type="protein sequence ID" value="Aqu2.1.06197_001"/>
    <property type="gene ID" value="Aqu2.1.06197"/>
</dbReference>
<dbReference type="InterPro" id="IPR006939">
    <property type="entry name" value="SNF5"/>
</dbReference>
<dbReference type="Pfam" id="PF04855">
    <property type="entry name" value="SNF5"/>
    <property type="match status" value="1"/>
</dbReference>
<reference evidence="1" key="1">
    <citation type="submission" date="2017-05" db="UniProtKB">
        <authorList>
            <consortium name="EnsemblMetazoa"/>
        </authorList>
    </citation>
    <scope>IDENTIFICATION</scope>
</reference>
<dbReference type="AlphaFoldDB" id="A0A1X7SW40"/>
<protein>
    <submittedName>
        <fullName evidence="1">Uncharacterized protein</fullName>
    </submittedName>
</protein>
<dbReference type="InParanoid" id="A0A1X7SW40"/>